<dbReference type="Proteomes" id="UP000055060">
    <property type="component" value="Unassembled WGS sequence"/>
</dbReference>
<reference evidence="2" key="1">
    <citation type="submission" date="2015-07" db="EMBL/GenBank/DDBJ databases">
        <title>Draft Genome Sequences of Anaerolinea thermolimosa IMO-1, Bellilinea caldifistulae GOMI-1, Leptolinea tardivitalis YMTK-2, Levilinea saccharolytica KIBI-1,Longilinea arvoryzae KOME-1, Previously Described as Members of the Anaerolineaceae (Chloroflexi).</title>
        <authorList>
            <person name="Sekiguchi Y."/>
            <person name="Ohashi A."/>
            <person name="Matsuura N."/>
            <person name="Tourlousse M.D."/>
        </authorList>
    </citation>
    <scope>NUCLEOTIDE SEQUENCE [LARGE SCALE GENOMIC DNA]</scope>
    <source>
        <strain evidence="2">KOME-1</strain>
    </source>
</reference>
<organism evidence="2">
    <name type="scientific">Longilinea arvoryzae</name>
    <dbReference type="NCBI Taxonomy" id="360412"/>
    <lineage>
        <taxon>Bacteria</taxon>
        <taxon>Bacillati</taxon>
        <taxon>Chloroflexota</taxon>
        <taxon>Anaerolineae</taxon>
        <taxon>Anaerolineales</taxon>
        <taxon>Anaerolineaceae</taxon>
        <taxon>Longilinea</taxon>
    </lineage>
</organism>
<name>A0A0S7BK30_9CHLR</name>
<feature type="domain" description="Zinc-ribbon" evidence="1">
    <location>
        <begin position="155"/>
        <end position="177"/>
    </location>
</feature>
<evidence type="ECO:0000313" key="2">
    <source>
        <dbReference type="EMBL" id="GAP14010.1"/>
    </source>
</evidence>
<dbReference type="InterPro" id="IPR026870">
    <property type="entry name" value="Zinc_ribbon_dom"/>
</dbReference>
<dbReference type="EMBL" id="DF967972">
    <property type="protein sequence ID" value="GAP14010.1"/>
    <property type="molecule type" value="Genomic_DNA"/>
</dbReference>
<dbReference type="Pfam" id="PF13240">
    <property type="entry name" value="Zn_Ribbon_1"/>
    <property type="match status" value="1"/>
</dbReference>
<evidence type="ECO:0000313" key="3">
    <source>
        <dbReference type="Proteomes" id="UP000055060"/>
    </source>
</evidence>
<accession>A0A0S7BK30</accession>
<keyword evidence="3" id="KW-1185">Reference proteome</keyword>
<sequence length="177" mass="19440">MDIGSLFLILALALAVIFFIAQPFFKSEEKKGPAVKEAIETREHLRSALLAEEEQVLDALQELDFDDALGKIPAEDYPAQRISLLNQGANVMRQLDQIEERDVTQSAEDRLEAAIAARRADTQANAGAAGIGARDAIEDRIATRRRAREEKSVGFCTKCGHPLQKSDKFCPKCGTAL</sequence>
<gene>
    <name evidence="2" type="ORF">LARV_01770</name>
</gene>
<protein>
    <submittedName>
        <fullName evidence="2">Protein containg zinc-ribbon domain</fullName>
    </submittedName>
</protein>
<dbReference type="RefSeq" id="WP_075073301.1">
    <property type="nucleotide sequence ID" value="NZ_DF967972.1"/>
</dbReference>
<dbReference type="AlphaFoldDB" id="A0A0S7BK30"/>
<dbReference type="OrthoDB" id="164799at2"/>
<proteinExistence type="predicted"/>
<evidence type="ECO:0000259" key="1">
    <source>
        <dbReference type="Pfam" id="PF13240"/>
    </source>
</evidence>
<dbReference type="STRING" id="360412.LARV_01770"/>